<dbReference type="EMBL" id="CAJVQB010079861">
    <property type="protein sequence ID" value="CAG8845519.1"/>
    <property type="molecule type" value="Genomic_DNA"/>
</dbReference>
<name>A0ABN7X2U4_GIGMA</name>
<accession>A0ABN7X2U4</accession>
<protein>
    <submittedName>
        <fullName evidence="1">46271_t:CDS:1</fullName>
    </submittedName>
</protein>
<comment type="caution">
    <text evidence="1">The sequence shown here is derived from an EMBL/GenBank/DDBJ whole genome shotgun (WGS) entry which is preliminary data.</text>
</comment>
<feature type="non-terminal residue" evidence="1">
    <location>
        <position position="91"/>
    </location>
</feature>
<evidence type="ECO:0000313" key="2">
    <source>
        <dbReference type="Proteomes" id="UP000789901"/>
    </source>
</evidence>
<sequence length="91" mass="10525">MSSFICSICACTFTSKIGYSQYRNSCIKTVDYDDNSQISPNPYSKNHSFTKDFKNIQDNRSKENLCNISKDIKVDNNMLIELEDENNMSFK</sequence>
<evidence type="ECO:0000313" key="1">
    <source>
        <dbReference type="EMBL" id="CAG8845519.1"/>
    </source>
</evidence>
<keyword evidence="2" id="KW-1185">Reference proteome</keyword>
<reference evidence="1 2" key="1">
    <citation type="submission" date="2021-06" db="EMBL/GenBank/DDBJ databases">
        <authorList>
            <person name="Kallberg Y."/>
            <person name="Tangrot J."/>
            <person name="Rosling A."/>
        </authorList>
    </citation>
    <scope>NUCLEOTIDE SEQUENCE [LARGE SCALE GENOMIC DNA]</scope>
    <source>
        <strain evidence="1 2">120-4 pot B 10/14</strain>
    </source>
</reference>
<organism evidence="1 2">
    <name type="scientific">Gigaspora margarita</name>
    <dbReference type="NCBI Taxonomy" id="4874"/>
    <lineage>
        <taxon>Eukaryota</taxon>
        <taxon>Fungi</taxon>
        <taxon>Fungi incertae sedis</taxon>
        <taxon>Mucoromycota</taxon>
        <taxon>Glomeromycotina</taxon>
        <taxon>Glomeromycetes</taxon>
        <taxon>Diversisporales</taxon>
        <taxon>Gigasporaceae</taxon>
        <taxon>Gigaspora</taxon>
    </lineage>
</organism>
<dbReference type="Proteomes" id="UP000789901">
    <property type="component" value="Unassembled WGS sequence"/>
</dbReference>
<gene>
    <name evidence="1" type="ORF">GMARGA_LOCUS37682</name>
</gene>
<proteinExistence type="predicted"/>